<protein>
    <submittedName>
        <fullName evidence="2">Unnamed protein product</fullName>
    </submittedName>
</protein>
<comment type="caution">
    <text evidence="2">The sequence shown here is derived from an EMBL/GenBank/DDBJ whole genome shotgun (WGS) entry which is preliminary data.</text>
</comment>
<name>A0A9W6XVI2_9STRA</name>
<evidence type="ECO:0000313" key="2">
    <source>
        <dbReference type="EMBL" id="GMF46611.1"/>
    </source>
</evidence>
<dbReference type="EMBL" id="BSXT01001993">
    <property type="protein sequence ID" value="GMF46611.1"/>
    <property type="molecule type" value="Genomic_DNA"/>
</dbReference>
<evidence type="ECO:0000313" key="3">
    <source>
        <dbReference type="Proteomes" id="UP001165121"/>
    </source>
</evidence>
<reference evidence="2" key="1">
    <citation type="submission" date="2023-04" db="EMBL/GenBank/DDBJ databases">
        <title>Phytophthora fragariaefolia NBRC 109709.</title>
        <authorList>
            <person name="Ichikawa N."/>
            <person name="Sato H."/>
            <person name="Tonouchi N."/>
        </authorList>
    </citation>
    <scope>NUCLEOTIDE SEQUENCE</scope>
    <source>
        <strain evidence="2">NBRC 109709</strain>
    </source>
</reference>
<feature type="compositionally biased region" description="Low complexity" evidence="1">
    <location>
        <begin position="41"/>
        <end position="50"/>
    </location>
</feature>
<feature type="region of interest" description="Disordered" evidence="1">
    <location>
        <begin position="1"/>
        <end position="74"/>
    </location>
</feature>
<sequence length="230" mass="25149">MWGSADKPPQYDTEGRPVGPARASATEWWKAIPPGFKLVPTGTTGTTTGTSDDSNFQTSGGRDHTGGTRVKRHRGTMVVGQKKTSWVLDGAMEVNDDASKEDAVSGSSKKASMVRFVPAEQSVCFLVDTREVLEQLGLHNGGAATKEEVDAKVMARLQAMRDKYTQCERARSDKEPTECVHGTSQTLTVALEHEQQRRGKRAARVLIARPHERVLWLARSRKLSDGSADD</sequence>
<gene>
    <name evidence="2" type="ORF">Pfra01_001722600</name>
</gene>
<feature type="compositionally biased region" description="Polar residues" evidence="1">
    <location>
        <begin position="51"/>
        <end position="60"/>
    </location>
</feature>
<keyword evidence="3" id="KW-1185">Reference proteome</keyword>
<organism evidence="2 3">
    <name type="scientific">Phytophthora fragariaefolia</name>
    <dbReference type="NCBI Taxonomy" id="1490495"/>
    <lineage>
        <taxon>Eukaryota</taxon>
        <taxon>Sar</taxon>
        <taxon>Stramenopiles</taxon>
        <taxon>Oomycota</taxon>
        <taxon>Peronosporomycetes</taxon>
        <taxon>Peronosporales</taxon>
        <taxon>Peronosporaceae</taxon>
        <taxon>Phytophthora</taxon>
    </lineage>
</organism>
<accession>A0A9W6XVI2</accession>
<dbReference type="AlphaFoldDB" id="A0A9W6XVI2"/>
<evidence type="ECO:0000256" key="1">
    <source>
        <dbReference type="SAM" id="MobiDB-lite"/>
    </source>
</evidence>
<dbReference type="Proteomes" id="UP001165121">
    <property type="component" value="Unassembled WGS sequence"/>
</dbReference>
<proteinExistence type="predicted"/>